<dbReference type="EC" id="2.3.2.27" evidence="4"/>
<dbReference type="STRING" id="4232.A0A251TAY9"/>
<dbReference type="PANTHER" id="PTHR46913:SF19">
    <property type="entry name" value="RING-TYPE E3 UBIQUITIN TRANSFERASE"/>
    <property type="match status" value="1"/>
</dbReference>
<dbReference type="Pfam" id="PF13639">
    <property type="entry name" value="zf-RING_2"/>
    <property type="match status" value="1"/>
</dbReference>
<evidence type="ECO:0000313" key="19">
    <source>
        <dbReference type="EMBL" id="OTG07726.1"/>
    </source>
</evidence>
<evidence type="ECO:0000256" key="4">
    <source>
        <dbReference type="ARBA" id="ARBA00012483"/>
    </source>
</evidence>
<feature type="region of interest" description="Disordered" evidence="15">
    <location>
        <begin position="231"/>
        <end position="272"/>
    </location>
</feature>
<organism evidence="19 20">
    <name type="scientific">Helianthus annuus</name>
    <name type="common">Common sunflower</name>
    <dbReference type="NCBI Taxonomy" id="4232"/>
    <lineage>
        <taxon>Eukaryota</taxon>
        <taxon>Viridiplantae</taxon>
        <taxon>Streptophyta</taxon>
        <taxon>Embryophyta</taxon>
        <taxon>Tracheophyta</taxon>
        <taxon>Spermatophyta</taxon>
        <taxon>Magnoliopsida</taxon>
        <taxon>eudicotyledons</taxon>
        <taxon>Gunneridae</taxon>
        <taxon>Pentapetalae</taxon>
        <taxon>asterids</taxon>
        <taxon>campanulids</taxon>
        <taxon>Asterales</taxon>
        <taxon>Asteraceae</taxon>
        <taxon>Asteroideae</taxon>
        <taxon>Heliantheae alliance</taxon>
        <taxon>Heliantheae</taxon>
        <taxon>Helianthus</taxon>
    </lineage>
</organism>
<dbReference type="CDD" id="cd16461">
    <property type="entry name" value="RING-H2_EL5-like"/>
    <property type="match status" value="1"/>
</dbReference>
<evidence type="ECO:0000256" key="7">
    <source>
        <dbReference type="ARBA" id="ARBA00022723"/>
    </source>
</evidence>
<dbReference type="SUPFAM" id="SSF57850">
    <property type="entry name" value="RING/U-box"/>
    <property type="match status" value="1"/>
</dbReference>
<dbReference type="Proteomes" id="UP000215914">
    <property type="component" value="Chromosome 11"/>
</dbReference>
<dbReference type="PROSITE" id="PS50089">
    <property type="entry name" value="ZF_RING_2"/>
    <property type="match status" value="1"/>
</dbReference>
<reference evidence="18" key="3">
    <citation type="submission" date="2020-06" db="EMBL/GenBank/DDBJ databases">
        <title>Helianthus annuus Genome sequencing and assembly Release 2.</title>
        <authorList>
            <person name="Gouzy J."/>
            <person name="Langlade N."/>
            <person name="Munos S."/>
        </authorList>
    </citation>
    <scope>NUCLEOTIDE SEQUENCE</scope>
    <source>
        <tissue evidence="18">Leaves</tissue>
    </source>
</reference>
<evidence type="ECO:0000256" key="10">
    <source>
        <dbReference type="ARBA" id="ARBA00022833"/>
    </source>
</evidence>
<keyword evidence="10" id="KW-0862">Zinc</keyword>
<dbReference type="PANTHER" id="PTHR46913">
    <property type="entry name" value="RING-H2 FINGER PROTEIN ATL16"/>
    <property type="match status" value="1"/>
</dbReference>
<dbReference type="InParanoid" id="A0A251TAY9"/>
<keyword evidence="6 16" id="KW-0812">Transmembrane</keyword>
<dbReference type="Gramene" id="mRNA:HanXRQr2_Chr11g0479771">
    <property type="protein sequence ID" value="CDS:HanXRQr2_Chr11g0479771.1"/>
    <property type="gene ID" value="HanXRQr2_Chr11g0479771"/>
</dbReference>
<dbReference type="AlphaFoldDB" id="A0A251TAY9"/>
<dbReference type="GO" id="GO:0016567">
    <property type="term" value="P:protein ubiquitination"/>
    <property type="evidence" value="ECO:0000318"/>
    <property type="project" value="GO_Central"/>
</dbReference>
<keyword evidence="20" id="KW-1185">Reference proteome</keyword>
<dbReference type="FunFam" id="3.30.40.10:FF:000187">
    <property type="entry name" value="E3 ubiquitin-protein ligase ATL6"/>
    <property type="match status" value="1"/>
</dbReference>
<evidence type="ECO:0000256" key="15">
    <source>
        <dbReference type="SAM" id="MobiDB-lite"/>
    </source>
</evidence>
<comment type="pathway">
    <text evidence="3">Protein modification; protein ubiquitination.</text>
</comment>
<evidence type="ECO:0000313" key="18">
    <source>
        <dbReference type="EMBL" id="KAF5781118.1"/>
    </source>
</evidence>
<evidence type="ECO:0000256" key="16">
    <source>
        <dbReference type="SAM" id="Phobius"/>
    </source>
</evidence>
<feature type="domain" description="RING-type" evidence="17">
    <location>
        <begin position="175"/>
        <end position="217"/>
    </location>
</feature>
<name>A0A251TAY9_HELAN</name>
<evidence type="ECO:0000256" key="13">
    <source>
        <dbReference type="ARBA" id="ARBA00024209"/>
    </source>
</evidence>
<dbReference type="OrthoDB" id="9984778at2759"/>
<evidence type="ECO:0000256" key="6">
    <source>
        <dbReference type="ARBA" id="ARBA00022692"/>
    </source>
</evidence>
<keyword evidence="11 16" id="KW-1133">Transmembrane helix</keyword>
<dbReference type="InterPro" id="IPR001841">
    <property type="entry name" value="Znf_RING"/>
</dbReference>
<dbReference type="SMART" id="SM00184">
    <property type="entry name" value="RING"/>
    <property type="match status" value="1"/>
</dbReference>
<evidence type="ECO:0000256" key="1">
    <source>
        <dbReference type="ARBA" id="ARBA00000900"/>
    </source>
</evidence>
<reference evidence="18 20" key="1">
    <citation type="journal article" date="2017" name="Nature">
        <title>The sunflower genome provides insights into oil metabolism, flowering and Asterid evolution.</title>
        <authorList>
            <person name="Badouin H."/>
            <person name="Gouzy J."/>
            <person name="Grassa C.J."/>
            <person name="Murat F."/>
            <person name="Staton S.E."/>
            <person name="Cottret L."/>
            <person name="Lelandais-Briere C."/>
            <person name="Owens G.L."/>
            <person name="Carrere S."/>
            <person name="Mayjonade B."/>
            <person name="Legrand L."/>
            <person name="Gill N."/>
            <person name="Kane N.C."/>
            <person name="Bowers J.E."/>
            <person name="Hubner S."/>
            <person name="Bellec A."/>
            <person name="Berard A."/>
            <person name="Berges H."/>
            <person name="Blanchet N."/>
            <person name="Boniface M.C."/>
            <person name="Brunel D."/>
            <person name="Catrice O."/>
            <person name="Chaidir N."/>
            <person name="Claudel C."/>
            <person name="Donnadieu C."/>
            <person name="Faraut T."/>
            <person name="Fievet G."/>
            <person name="Helmstetter N."/>
            <person name="King M."/>
            <person name="Knapp S.J."/>
            <person name="Lai Z."/>
            <person name="Le Paslier M.C."/>
            <person name="Lippi Y."/>
            <person name="Lorenzon L."/>
            <person name="Mandel J.R."/>
            <person name="Marage G."/>
            <person name="Marchand G."/>
            <person name="Marquand E."/>
            <person name="Bret-Mestries E."/>
            <person name="Morien E."/>
            <person name="Nambeesan S."/>
            <person name="Nguyen T."/>
            <person name="Pegot-Espagnet P."/>
            <person name="Pouilly N."/>
            <person name="Raftis F."/>
            <person name="Sallet E."/>
            <person name="Schiex T."/>
            <person name="Thomas J."/>
            <person name="Vandecasteele C."/>
            <person name="Vares D."/>
            <person name="Vear F."/>
            <person name="Vautrin S."/>
            <person name="Crespi M."/>
            <person name="Mangin B."/>
            <person name="Burke J.M."/>
            <person name="Salse J."/>
            <person name="Munos S."/>
            <person name="Vincourt P."/>
            <person name="Rieseberg L.H."/>
            <person name="Langlade N.B."/>
        </authorList>
    </citation>
    <scope>NUCLEOTIDE SEQUENCE [LARGE SCALE GENOMIC DNA]</scope>
    <source>
        <strain evidence="20">cv. SF193</strain>
        <tissue evidence="18">Leaves</tissue>
    </source>
</reference>
<dbReference type="UniPathway" id="UPA00143"/>
<dbReference type="GO" id="GO:0008270">
    <property type="term" value="F:zinc ion binding"/>
    <property type="evidence" value="ECO:0007669"/>
    <property type="project" value="UniProtKB-KW"/>
</dbReference>
<comment type="catalytic activity">
    <reaction evidence="1">
        <text>S-ubiquitinyl-[E2 ubiquitin-conjugating enzyme]-L-cysteine + [acceptor protein]-L-lysine = [E2 ubiquitin-conjugating enzyme]-L-cysteine + N(6)-ubiquitinyl-[acceptor protein]-L-lysine.</text>
        <dbReference type="EC" id="2.3.2.27"/>
    </reaction>
</comment>
<evidence type="ECO:0000256" key="3">
    <source>
        <dbReference type="ARBA" id="ARBA00004906"/>
    </source>
</evidence>
<gene>
    <name evidence="19" type="ORF">HannXRQ_Chr11g0333711</name>
    <name evidence="18" type="ORF">HanXRQr2_Chr11g0479771</name>
</gene>
<dbReference type="EMBL" id="CM007900">
    <property type="protein sequence ID" value="OTG07726.1"/>
    <property type="molecule type" value="Genomic_DNA"/>
</dbReference>
<proteinExistence type="inferred from homology"/>
<evidence type="ECO:0000256" key="9">
    <source>
        <dbReference type="ARBA" id="ARBA00022786"/>
    </source>
</evidence>
<feature type="transmembrane region" description="Helical" evidence="16">
    <location>
        <begin position="92"/>
        <end position="112"/>
    </location>
</feature>
<reference evidence="19" key="2">
    <citation type="submission" date="2017-02" db="EMBL/GenBank/DDBJ databases">
        <title>Sunflower complete genome.</title>
        <authorList>
            <person name="Langlade N."/>
            <person name="Munos S."/>
        </authorList>
    </citation>
    <scope>NUCLEOTIDE SEQUENCE [LARGE SCALE GENOMIC DNA]</scope>
    <source>
        <tissue evidence="19">Leaves</tissue>
    </source>
</reference>
<keyword evidence="8 14" id="KW-0863">Zinc-finger</keyword>
<evidence type="ECO:0000256" key="12">
    <source>
        <dbReference type="ARBA" id="ARBA00023136"/>
    </source>
</evidence>
<sequence>MAAPSRHRKLTQYSSAPSPIHTPDTIEFLTCPLQCDPLYNPTHICSRECSSVCPTFCHPEYSPTLSPSTTPYATLTPPDHHRHQPFSLPLKISFLFLIATFIYTLYKFYTIWCRSRPQRTIPQPELVENQESNVVVDHPIWYIRTTGLQQSVINGLAVVKFSKVDGVGVVEGTDCTVCLTEFEEDDTLRLLPNCKHAFHVKCIDTWLRSHTNCPLCRAVIVNDSSNNDTVDATSFEESDGGLGVVGVRGGDQGEASGSSGLRIGGNDEEGGK</sequence>
<comment type="subcellular location">
    <subcellularLocation>
        <location evidence="2">Membrane</location>
        <topology evidence="2">Single-pass membrane protein</topology>
    </subcellularLocation>
</comment>
<dbReference type="Gene3D" id="3.30.40.10">
    <property type="entry name" value="Zinc/RING finger domain, C3HC4 (zinc finger)"/>
    <property type="match status" value="1"/>
</dbReference>
<keyword evidence="7" id="KW-0479">Metal-binding</keyword>
<dbReference type="GO" id="GO:0061630">
    <property type="term" value="F:ubiquitin protein ligase activity"/>
    <property type="evidence" value="ECO:0007669"/>
    <property type="project" value="UniProtKB-EC"/>
</dbReference>
<dbReference type="EMBL" id="MNCJ02000326">
    <property type="protein sequence ID" value="KAF5781118.1"/>
    <property type="molecule type" value="Genomic_DNA"/>
</dbReference>
<feature type="compositionally biased region" description="Gly residues" evidence="15">
    <location>
        <begin position="240"/>
        <end position="252"/>
    </location>
</feature>
<dbReference type="GO" id="GO:0016020">
    <property type="term" value="C:membrane"/>
    <property type="evidence" value="ECO:0007669"/>
    <property type="project" value="UniProtKB-SubCell"/>
</dbReference>
<dbReference type="InterPro" id="IPR044600">
    <property type="entry name" value="ATL1/ATL16-like"/>
</dbReference>
<keyword evidence="9" id="KW-0833">Ubl conjugation pathway</keyword>
<comment type="similarity">
    <text evidence="13">Belongs to the RING-type zinc finger family. ATL subfamily.</text>
</comment>
<protein>
    <recommendedName>
        <fullName evidence="4">RING-type E3 ubiquitin transferase</fullName>
        <ecNumber evidence="4">2.3.2.27</ecNumber>
    </recommendedName>
</protein>
<keyword evidence="5" id="KW-0808">Transferase</keyword>
<evidence type="ECO:0000256" key="5">
    <source>
        <dbReference type="ARBA" id="ARBA00022679"/>
    </source>
</evidence>
<keyword evidence="12 16" id="KW-0472">Membrane</keyword>
<evidence type="ECO:0000256" key="8">
    <source>
        <dbReference type="ARBA" id="ARBA00022771"/>
    </source>
</evidence>
<evidence type="ECO:0000313" key="20">
    <source>
        <dbReference type="Proteomes" id="UP000215914"/>
    </source>
</evidence>
<dbReference type="OMA" id="CYPICSF"/>
<evidence type="ECO:0000256" key="2">
    <source>
        <dbReference type="ARBA" id="ARBA00004167"/>
    </source>
</evidence>
<evidence type="ECO:0000256" key="14">
    <source>
        <dbReference type="PROSITE-ProRule" id="PRU00175"/>
    </source>
</evidence>
<dbReference type="InterPro" id="IPR013083">
    <property type="entry name" value="Znf_RING/FYVE/PHD"/>
</dbReference>
<evidence type="ECO:0000256" key="11">
    <source>
        <dbReference type="ARBA" id="ARBA00022989"/>
    </source>
</evidence>
<accession>A0A251TAY9</accession>
<evidence type="ECO:0000259" key="17">
    <source>
        <dbReference type="PROSITE" id="PS50089"/>
    </source>
</evidence>